<dbReference type="Gene3D" id="1.10.287.130">
    <property type="match status" value="1"/>
</dbReference>
<dbReference type="InterPro" id="IPR036097">
    <property type="entry name" value="HisK_dim/P_sf"/>
</dbReference>
<evidence type="ECO:0000256" key="11">
    <source>
        <dbReference type="PROSITE-ProRule" id="PRU00169"/>
    </source>
</evidence>
<dbReference type="SMART" id="SM00388">
    <property type="entry name" value="HisKA"/>
    <property type="match status" value="1"/>
</dbReference>
<keyword evidence="7 12" id="KW-0812">Transmembrane</keyword>
<dbReference type="SUPFAM" id="SSF158472">
    <property type="entry name" value="HAMP domain-like"/>
    <property type="match status" value="1"/>
</dbReference>
<keyword evidence="18" id="KW-1185">Reference proteome</keyword>
<evidence type="ECO:0000256" key="1">
    <source>
        <dbReference type="ARBA" id="ARBA00000085"/>
    </source>
</evidence>
<feature type="domain" description="HAMP" evidence="16">
    <location>
        <begin position="320"/>
        <end position="372"/>
    </location>
</feature>
<feature type="transmembrane region" description="Helical" evidence="12">
    <location>
        <begin position="299"/>
        <end position="319"/>
    </location>
</feature>
<reference evidence="17" key="1">
    <citation type="submission" date="2023-06" db="EMBL/GenBank/DDBJ databases">
        <title>Uncultivated large filamentous bacteria from sulfidic sediments reveal new species and different genomic features in energy metabolism and defense.</title>
        <authorList>
            <person name="Fonseca A."/>
        </authorList>
    </citation>
    <scope>NUCLEOTIDE SEQUENCE</scope>
    <source>
        <strain evidence="17">HSG4</strain>
    </source>
</reference>
<evidence type="ECO:0000259" key="16">
    <source>
        <dbReference type="PROSITE" id="PS50885"/>
    </source>
</evidence>
<evidence type="ECO:0000256" key="8">
    <source>
        <dbReference type="ARBA" id="ARBA00022777"/>
    </source>
</evidence>
<evidence type="ECO:0000256" key="7">
    <source>
        <dbReference type="ARBA" id="ARBA00022692"/>
    </source>
</evidence>
<sequence>MINQTNAEAIRLGLLNLESLNPLKPSNDTPLETRTLKLMTREDKKNLTRYFWNQIKSFKTVSYIGIGTKNGGYIGAKMRENDSIIIELVNNARELETWETNNQAEQTRRSGVRQNYDPRIRPWYLAAATEKKPVWSDIYVYFSSQTTGISANQPVYDNQGNLLAVASVDLTLLDMSQFLKGLKIGQTGQTFIMERSGLLVATSTSEKPYRRNPDNQRIERLNTIDSDNALTSATARFLIQDVNDLTQNKTGKPFHFIWNDKRHFLEVLPFQDKWGLDWLIVVVIPETDFMERINANTRATLWLCLGALILAILIGIFTAQRIVRPIRQLNTASKALAQGKWDQKVLIEREDELGELSQSFNMMALQLKESFAALEAQNQIKDEFLANTSHELRTPLNGIIGLAESLIDGVAGKLPEKALFDLSLLVSSGRRLSNLINDLLDFSQMRNQHVKLQLRPIGLREIADIVLMLNQPLIGQKNLQLVNEIPSNIPLVSADENRIQQILHNLVANGIKFTESGHVTISAKIADLPRMGKGVEITISDSGIGIENKDKIRIFDSFEQGDGSTARQYGGAGLGLAVTKQLVELHGGEIRVESTIGVGSRFIFTLPISNQKVPENKSAQDLQLSSKNIELQRIVSTNEQLNVNDNKPVTDIEYDIFKILIVDDEPVNRQVLTNYLSLQNYELIQATNGIEALEIMKTGFKPDMILLDVMMPKMTGLEVCRKIREQMQANELPILMLTAKNRVDDMVEGLAAGANDYLAKPISKNELLARIKTHIQLYNINLAYSRFVPIEFIHLLNKKNVVDVSLGDQIEKEMTILFSDVRGFTSLSEMMTPQENFDFINAYLGQMEPVIHQHKGIIDKYIGDAIMALFPTCADDAVKGAIAMLEKLNKHNKLLKRAGFQIIKIGIGLHTGSLMLGTIGGQKRMDGTVISDAVNLASRIEGMTKIYGATLLISEETYTNLQEPSQYAIRTIDRVKVKGKSKAVTVYEVFDGDAPSIREMKMKTRDDFKQGLTYYHQKQFVQATNCFKQILQIDADDKAAQIYLERCEHFQKDGIPDNWDGIEALKSK</sequence>
<comment type="subcellular location">
    <subcellularLocation>
        <location evidence="2">Cell membrane</location>
        <topology evidence="2">Multi-pass membrane protein</topology>
    </subcellularLocation>
</comment>
<keyword evidence="5 11" id="KW-0597">Phosphoprotein</keyword>
<feature type="domain" description="Histidine kinase" evidence="13">
    <location>
        <begin position="387"/>
        <end position="610"/>
    </location>
</feature>
<keyword evidence="9 12" id="KW-1133">Transmembrane helix</keyword>
<dbReference type="Pfam" id="PF00072">
    <property type="entry name" value="Response_reg"/>
    <property type="match status" value="1"/>
</dbReference>
<dbReference type="SMART" id="SM00304">
    <property type="entry name" value="HAMP"/>
    <property type="match status" value="1"/>
</dbReference>
<feature type="domain" description="Response regulatory" evidence="14">
    <location>
        <begin position="658"/>
        <end position="775"/>
    </location>
</feature>
<dbReference type="PROSITE" id="PS50885">
    <property type="entry name" value="HAMP"/>
    <property type="match status" value="1"/>
</dbReference>
<feature type="domain" description="Guanylate cyclase" evidence="15">
    <location>
        <begin position="815"/>
        <end position="941"/>
    </location>
</feature>
<evidence type="ECO:0000313" key="18">
    <source>
        <dbReference type="Proteomes" id="UP001171945"/>
    </source>
</evidence>
<dbReference type="InterPro" id="IPR004358">
    <property type="entry name" value="Sig_transdc_His_kin-like_C"/>
</dbReference>
<dbReference type="Pfam" id="PF02743">
    <property type="entry name" value="dCache_1"/>
    <property type="match status" value="1"/>
</dbReference>
<dbReference type="InterPro" id="IPR011006">
    <property type="entry name" value="CheY-like_superfamily"/>
</dbReference>
<dbReference type="Pfam" id="PF00672">
    <property type="entry name" value="HAMP"/>
    <property type="match status" value="1"/>
</dbReference>
<dbReference type="Pfam" id="PF02518">
    <property type="entry name" value="HATPase_c"/>
    <property type="match status" value="1"/>
</dbReference>
<keyword evidence="4" id="KW-1003">Cell membrane</keyword>
<feature type="modified residue" description="4-aspartylphosphate" evidence="11">
    <location>
        <position position="708"/>
    </location>
</feature>
<dbReference type="SUPFAM" id="SSF55874">
    <property type="entry name" value="ATPase domain of HSP90 chaperone/DNA topoisomerase II/histidine kinase"/>
    <property type="match status" value="1"/>
</dbReference>
<dbReference type="PROSITE" id="PS50109">
    <property type="entry name" value="HIS_KIN"/>
    <property type="match status" value="1"/>
</dbReference>
<evidence type="ECO:0000259" key="14">
    <source>
        <dbReference type="PROSITE" id="PS50110"/>
    </source>
</evidence>
<dbReference type="SMART" id="SM00448">
    <property type="entry name" value="REC"/>
    <property type="match status" value="1"/>
</dbReference>
<dbReference type="CDD" id="cd06225">
    <property type="entry name" value="HAMP"/>
    <property type="match status" value="1"/>
</dbReference>
<dbReference type="Gene3D" id="3.40.50.2300">
    <property type="match status" value="1"/>
</dbReference>
<dbReference type="SMART" id="SM00044">
    <property type="entry name" value="CYCc"/>
    <property type="match status" value="1"/>
</dbReference>
<dbReference type="InterPro" id="IPR029151">
    <property type="entry name" value="Sensor-like_sf"/>
</dbReference>
<dbReference type="InterPro" id="IPR033479">
    <property type="entry name" value="dCache_1"/>
</dbReference>
<accession>A0ABT7VSL1</accession>
<dbReference type="Gene3D" id="3.30.450.20">
    <property type="entry name" value="PAS domain"/>
    <property type="match status" value="1"/>
</dbReference>
<evidence type="ECO:0000256" key="9">
    <source>
        <dbReference type="ARBA" id="ARBA00022989"/>
    </source>
</evidence>
<dbReference type="Gene3D" id="6.10.340.10">
    <property type="match status" value="1"/>
</dbReference>
<keyword evidence="10 12" id="KW-0472">Membrane</keyword>
<keyword evidence="8" id="KW-0418">Kinase</keyword>
<evidence type="ECO:0000256" key="6">
    <source>
        <dbReference type="ARBA" id="ARBA00022679"/>
    </source>
</evidence>
<dbReference type="InterPro" id="IPR011990">
    <property type="entry name" value="TPR-like_helical_dom_sf"/>
</dbReference>
<dbReference type="SUPFAM" id="SSF47384">
    <property type="entry name" value="Homodimeric domain of signal transducing histidine kinase"/>
    <property type="match status" value="1"/>
</dbReference>
<evidence type="ECO:0000259" key="13">
    <source>
        <dbReference type="PROSITE" id="PS50109"/>
    </source>
</evidence>
<dbReference type="InterPro" id="IPR003594">
    <property type="entry name" value="HATPase_dom"/>
</dbReference>
<evidence type="ECO:0000256" key="4">
    <source>
        <dbReference type="ARBA" id="ARBA00022475"/>
    </source>
</evidence>
<keyword evidence="6" id="KW-0808">Transferase</keyword>
<evidence type="ECO:0000256" key="2">
    <source>
        <dbReference type="ARBA" id="ARBA00004651"/>
    </source>
</evidence>
<dbReference type="SUPFAM" id="SSF48452">
    <property type="entry name" value="TPR-like"/>
    <property type="match status" value="1"/>
</dbReference>
<name>A0ABT7VSL1_9GAMM</name>
<dbReference type="EC" id="2.7.13.3" evidence="3"/>
<evidence type="ECO:0000313" key="17">
    <source>
        <dbReference type="EMBL" id="MDM8562126.1"/>
    </source>
</evidence>
<evidence type="ECO:0000256" key="3">
    <source>
        <dbReference type="ARBA" id="ARBA00012438"/>
    </source>
</evidence>
<evidence type="ECO:0000256" key="12">
    <source>
        <dbReference type="SAM" id="Phobius"/>
    </source>
</evidence>
<proteinExistence type="predicted"/>
<dbReference type="EMBL" id="JAUCGM010000066">
    <property type="protein sequence ID" value="MDM8562126.1"/>
    <property type="molecule type" value="Genomic_DNA"/>
</dbReference>
<dbReference type="PRINTS" id="PR00344">
    <property type="entry name" value="BCTRLSENSOR"/>
</dbReference>
<dbReference type="SUPFAM" id="SSF103190">
    <property type="entry name" value="Sensory domain-like"/>
    <property type="match status" value="1"/>
</dbReference>
<organism evidence="17 18">
    <name type="scientific">Candidatus Marithioploca araucensis</name>
    <dbReference type="NCBI Taxonomy" id="70273"/>
    <lineage>
        <taxon>Bacteria</taxon>
        <taxon>Pseudomonadati</taxon>
        <taxon>Pseudomonadota</taxon>
        <taxon>Gammaproteobacteria</taxon>
        <taxon>Thiotrichales</taxon>
        <taxon>Thiotrichaceae</taxon>
        <taxon>Candidatus Marithioploca</taxon>
    </lineage>
</organism>
<dbReference type="CDD" id="cd12913">
    <property type="entry name" value="PDC1_MCP_like"/>
    <property type="match status" value="1"/>
</dbReference>
<dbReference type="InterPro" id="IPR036890">
    <property type="entry name" value="HATPase_C_sf"/>
</dbReference>
<dbReference type="CDD" id="cd16922">
    <property type="entry name" value="HATPase_EvgS-ArcB-TorS-like"/>
    <property type="match status" value="1"/>
</dbReference>
<comment type="caution">
    <text evidence="17">The sequence shown here is derived from an EMBL/GenBank/DDBJ whole genome shotgun (WGS) entry which is preliminary data.</text>
</comment>
<dbReference type="CDD" id="cd07302">
    <property type="entry name" value="CHD"/>
    <property type="match status" value="1"/>
</dbReference>
<dbReference type="Pfam" id="PF00512">
    <property type="entry name" value="HisKA"/>
    <property type="match status" value="1"/>
</dbReference>
<gene>
    <name evidence="17" type="ORF">QUF54_02110</name>
</gene>
<dbReference type="SUPFAM" id="SSF52172">
    <property type="entry name" value="CheY-like"/>
    <property type="match status" value="1"/>
</dbReference>
<dbReference type="InterPro" id="IPR029787">
    <property type="entry name" value="Nucleotide_cyclase"/>
</dbReference>
<protein>
    <recommendedName>
        <fullName evidence="3">histidine kinase</fullName>
        <ecNumber evidence="3">2.7.13.3</ecNumber>
    </recommendedName>
</protein>
<dbReference type="PROSITE" id="PS50110">
    <property type="entry name" value="RESPONSE_REGULATORY"/>
    <property type="match status" value="1"/>
</dbReference>
<dbReference type="Gene3D" id="3.30.70.1230">
    <property type="entry name" value="Nucleotide cyclase"/>
    <property type="match status" value="1"/>
</dbReference>
<comment type="catalytic activity">
    <reaction evidence="1">
        <text>ATP + protein L-histidine = ADP + protein N-phospho-L-histidine.</text>
        <dbReference type="EC" id="2.7.13.3"/>
    </reaction>
</comment>
<dbReference type="PROSITE" id="PS50125">
    <property type="entry name" value="GUANYLATE_CYCLASE_2"/>
    <property type="match status" value="1"/>
</dbReference>
<dbReference type="SUPFAM" id="SSF55073">
    <property type="entry name" value="Nucleotide cyclase"/>
    <property type="match status" value="1"/>
</dbReference>
<dbReference type="CDD" id="cd00082">
    <property type="entry name" value="HisKA"/>
    <property type="match status" value="1"/>
</dbReference>
<dbReference type="Gene3D" id="3.30.565.10">
    <property type="entry name" value="Histidine kinase-like ATPase, C-terminal domain"/>
    <property type="match status" value="1"/>
</dbReference>
<evidence type="ECO:0000256" key="10">
    <source>
        <dbReference type="ARBA" id="ARBA00023136"/>
    </source>
</evidence>
<dbReference type="PANTHER" id="PTHR43047">
    <property type="entry name" value="TWO-COMPONENT HISTIDINE PROTEIN KINASE"/>
    <property type="match status" value="1"/>
</dbReference>
<dbReference type="InterPro" id="IPR003661">
    <property type="entry name" value="HisK_dim/P_dom"/>
</dbReference>
<dbReference type="SMART" id="SM00387">
    <property type="entry name" value="HATPase_c"/>
    <property type="match status" value="1"/>
</dbReference>
<dbReference type="InterPro" id="IPR005467">
    <property type="entry name" value="His_kinase_dom"/>
</dbReference>
<evidence type="ECO:0000256" key="5">
    <source>
        <dbReference type="ARBA" id="ARBA00022553"/>
    </source>
</evidence>
<dbReference type="Pfam" id="PF00211">
    <property type="entry name" value="Guanylate_cyc"/>
    <property type="match status" value="1"/>
</dbReference>
<dbReference type="Proteomes" id="UP001171945">
    <property type="component" value="Unassembled WGS sequence"/>
</dbReference>
<dbReference type="PANTHER" id="PTHR43047:SF72">
    <property type="entry name" value="OSMOSENSING HISTIDINE PROTEIN KINASE SLN1"/>
    <property type="match status" value="1"/>
</dbReference>
<dbReference type="InterPro" id="IPR001054">
    <property type="entry name" value="A/G_cyclase"/>
</dbReference>
<dbReference type="InterPro" id="IPR001789">
    <property type="entry name" value="Sig_transdc_resp-reg_receiver"/>
</dbReference>
<dbReference type="InterPro" id="IPR003660">
    <property type="entry name" value="HAMP_dom"/>
</dbReference>
<evidence type="ECO:0000259" key="15">
    <source>
        <dbReference type="PROSITE" id="PS50125"/>
    </source>
</evidence>